<comment type="caution">
    <text evidence="1">The sequence shown here is derived from an EMBL/GenBank/DDBJ whole genome shotgun (WGS) entry which is preliminary data.</text>
</comment>
<dbReference type="Proteomes" id="UP000789366">
    <property type="component" value="Unassembled WGS sequence"/>
</dbReference>
<keyword evidence="2" id="KW-1185">Reference proteome</keyword>
<organism evidence="1 2">
    <name type="scientific">Cetraspora pellucida</name>
    <dbReference type="NCBI Taxonomy" id="1433469"/>
    <lineage>
        <taxon>Eukaryota</taxon>
        <taxon>Fungi</taxon>
        <taxon>Fungi incertae sedis</taxon>
        <taxon>Mucoromycota</taxon>
        <taxon>Glomeromycotina</taxon>
        <taxon>Glomeromycetes</taxon>
        <taxon>Diversisporales</taxon>
        <taxon>Gigasporaceae</taxon>
        <taxon>Cetraspora</taxon>
    </lineage>
</organism>
<dbReference type="EMBL" id="CAJVPW010000774">
    <property type="protein sequence ID" value="CAG8465396.1"/>
    <property type="molecule type" value="Genomic_DNA"/>
</dbReference>
<accession>A0ACA9KDY9</accession>
<gene>
    <name evidence="1" type="ORF">SPELUC_LOCUS1447</name>
</gene>
<reference evidence="1" key="1">
    <citation type="submission" date="2021-06" db="EMBL/GenBank/DDBJ databases">
        <authorList>
            <person name="Kallberg Y."/>
            <person name="Tangrot J."/>
            <person name="Rosling A."/>
        </authorList>
    </citation>
    <scope>NUCLEOTIDE SEQUENCE</scope>
    <source>
        <strain evidence="1">28 12/20/2015</strain>
    </source>
</reference>
<evidence type="ECO:0000313" key="2">
    <source>
        <dbReference type="Proteomes" id="UP000789366"/>
    </source>
</evidence>
<protein>
    <submittedName>
        <fullName evidence="1">11378_t:CDS:1</fullName>
    </submittedName>
</protein>
<evidence type="ECO:0000313" key="1">
    <source>
        <dbReference type="EMBL" id="CAG8465396.1"/>
    </source>
</evidence>
<sequence>MLSRILKQPFYSTAPLLTSKYFKQTNSFNINFQPISRIIPRYPHKLFSSYHEKQLKGWRKYASQFRSKPTSYIISFAILHELTAIVPIPIIYIFLSATGIEIPFPQQALDEGNKFINRIVVYYGYSPFENGSRKLLNLATSYAIVKALMPVRLAACALMTPWTAENIIGPITGVFKRIVGRK</sequence>
<proteinExistence type="predicted"/>
<name>A0ACA9KDY9_9GLOM</name>